<keyword evidence="7" id="KW-1185">Reference proteome</keyword>
<dbReference type="GO" id="GO:0003677">
    <property type="term" value="F:DNA binding"/>
    <property type="evidence" value="ECO:0007669"/>
    <property type="project" value="UniProtKB-KW"/>
</dbReference>
<dbReference type="Pfam" id="PF03466">
    <property type="entry name" value="LysR_substrate"/>
    <property type="match status" value="1"/>
</dbReference>
<dbReference type="Pfam" id="PF00126">
    <property type="entry name" value="HTH_1"/>
    <property type="match status" value="1"/>
</dbReference>
<dbReference type="SUPFAM" id="SSF53850">
    <property type="entry name" value="Periplasmic binding protein-like II"/>
    <property type="match status" value="1"/>
</dbReference>
<evidence type="ECO:0000313" key="7">
    <source>
        <dbReference type="Proteomes" id="UP000532194"/>
    </source>
</evidence>
<gene>
    <name evidence="6" type="ORF">G1C95_1606</name>
</gene>
<dbReference type="CDD" id="cd05466">
    <property type="entry name" value="PBP2_LTTR_substrate"/>
    <property type="match status" value="1"/>
</dbReference>
<keyword evidence="2" id="KW-0805">Transcription regulation</keyword>
<keyword evidence="3" id="KW-0238">DNA-binding</keyword>
<dbReference type="InterPro" id="IPR000847">
    <property type="entry name" value="LysR_HTH_N"/>
</dbReference>
<dbReference type="PANTHER" id="PTHR30419:SF8">
    <property type="entry name" value="NITROGEN ASSIMILATION TRANSCRIPTIONAL ACTIVATOR-RELATED"/>
    <property type="match status" value="1"/>
</dbReference>
<dbReference type="AlphaFoldDB" id="A0A7Y0EQB1"/>
<dbReference type="PANTHER" id="PTHR30419">
    <property type="entry name" value="HTH-TYPE TRANSCRIPTIONAL REGULATOR YBHD"/>
    <property type="match status" value="1"/>
</dbReference>
<dbReference type="GO" id="GO:0003700">
    <property type="term" value="F:DNA-binding transcription factor activity"/>
    <property type="evidence" value="ECO:0007669"/>
    <property type="project" value="InterPro"/>
</dbReference>
<evidence type="ECO:0000256" key="1">
    <source>
        <dbReference type="ARBA" id="ARBA00009437"/>
    </source>
</evidence>
<dbReference type="PROSITE" id="PS50931">
    <property type="entry name" value="HTH_LYSR"/>
    <property type="match status" value="1"/>
</dbReference>
<proteinExistence type="inferred from homology"/>
<protein>
    <submittedName>
        <fullName evidence="6">LysR family transcriptional regulator</fullName>
    </submittedName>
</protein>
<keyword evidence="4" id="KW-0804">Transcription</keyword>
<evidence type="ECO:0000313" key="6">
    <source>
        <dbReference type="EMBL" id="NMM94419.1"/>
    </source>
</evidence>
<comment type="similarity">
    <text evidence="1">Belongs to the LysR transcriptional regulatory family.</text>
</comment>
<dbReference type="GO" id="GO:0005829">
    <property type="term" value="C:cytosol"/>
    <property type="evidence" value="ECO:0007669"/>
    <property type="project" value="TreeGrafter"/>
</dbReference>
<dbReference type="SUPFAM" id="SSF46785">
    <property type="entry name" value="Winged helix' DNA-binding domain"/>
    <property type="match status" value="1"/>
</dbReference>
<dbReference type="Gene3D" id="1.10.10.10">
    <property type="entry name" value="Winged helix-like DNA-binding domain superfamily/Winged helix DNA-binding domain"/>
    <property type="match status" value="1"/>
</dbReference>
<feature type="domain" description="HTH lysR-type" evidence="5">
    <location>
        <begin position="1"/>
        <end position="58"/>
    </location>
</feature>
<evidence type="ECO:0000256" key="4">
    <source>
        <dbReference type="ARBA" id="ARBA00023163"/>
    </source>
</evidence>
<dbReference type="RefSeq" id="WP_169172429.1">
    <property type="nucleotide sequence ID" value="NZ_JAAIII010000004.1"/>
</dbReference>
<evidence type="ECO:0000256" key="2">
    <source>
        <dbReference type="ARBA" id="ARBA00023015"/>
    </source>
</evidence>
<dbReference type="EMBL" id="JAAIII010000004">
    <property type="protein sequence ID" value="NMM94419.1"/>
    <property type="molecule type" value="Genomic_DNA"/>
</dbReference>
<dbReference type="PRINTS" id="PR00039">
    <property type="entry name" value="HTHLYSR"/>
</dbReference>
<reference evidence="6 7" key="1">
    <citation type="submission" date="2020-02" db="EMBL/GenBank/DDBJ databases">
        <title>Characterization of phylogenetic diversity of novel bifidobacterial species isolated in Czech ZOOs.</title>
        <authorList>
            <person name="Lugli G.A."/>
            <person name="Vera N.B."/>
            <person name="Ventura M."/>
        </authorList>
    </citation>
    <scope>NUCLEOTIDE SEQUENCE [LARGE SCALE GENOMIC DNA]</scope>
    <source>
        <strain evidence="6 7">DSM 109957</strain>
    </source>
</reference>
<name>A0A7Y0EQB1_9BIFI</name>
<organism evidence="6 7">
    <name type="scientific">Bifidobacterium oedipodis</name>
    <dbReference type="NCBI Taxonomy" id="2675322"/>
    <lineage>
        <taxon>Bacteria</taxon>
        <taxon>Bacillati</taxon>
        <taxon>Actinomycetota</taxon>
        <taxon>Actinomycetes</taxon>
        <taxon>Bifidobacteriales</taxon>
        <taxon>Bifidobacteriaceae</taxon>
        <taxon>Bifidobacterium</taxon>
    </lineage>
</organism>
<accession>A0A7Y0EQB1</accession>
<dbReference type="InterPro" id="IPR036390">
    <property type="entry name" value="WH_DNA-bd_sf"/>
</dbReference>
<dbReference type="FunFam" id="1.10.10.10:FF:000001">
    <property type="entry name" value="LysR family transcriptional regulator"/>
    <property type="match status" value="1"/>
</dbReference>
<evidence type="ECO:0000256" key="3">
    <source>
        <dbReference type="ARBA" id="ARBA00023125"/>
    </source>
</evidence>
<dbReference type="InterPro" id="IPR005119">
    <property type="entry name" value="LysR_subst-bd"/>
</dbReference>
<dbReference type="InterPro" id="IPR050950">
    <property type="entry name" value="HTH-type_LysR_regulators"/>
</dbReference>
<dbReference type="Proteomes" id="UP000532194">
    <property type="component" value="Unassembled WGS sequence"/>
</dbReference>
<sequence length="300" mass="33389">MNLRVLRYFLAVVEEESITGASDILMISQPTLSRQLRELEEELGKQLFIRGSRTITLTPEGELLRDRAQEIIELTDRTSTEISTMSDEIAGDVYIGAGESHAMRLLGQVTHDLREQHPRIRCNLFSGNAVAVSDQLDNGLLDFALVSMPADTAKYDYIELPATDTWGLLMRKDSPLAEQKSIMPADLDGLPVFVSSQPKVTNELSGWQGTNTERLNVIGTYNLLYNAAMMVSEGVGYALCFDQIANTSEESNLCFRPLEPRLNVRHALIWKNSRTFSRPAAVFLDALRARLAAMGSTFSL</sequence>
<dbReference type="InterPro" id="IPR036388">
    <property type="entry name" value="WH-like_DNA-bd_sf"/>
</dbReference>
<comment type="caution">
    <text evidence="6">The sequence shown here is derived from an EMBL/GenBank/DDBJ whole genome shotgun (WGS) entry which is preliminary data.</text>
</comment>
<dbReference type="Gene3D" id="3.40.190.10">
    <property type="entry name" value="Periplasmic binding protein-like II"/>
    <property type="match status" value="2"/>
</dbReference>
<evidence type="ECO:0000259" key="5">
    <source>
        <dbReference type="PROSITE" id="PS50931"/>
    </source>
</evidence>